<sequence>MKHLLAGILVCVIWGLCSCQSDGKVIIPSPIYVDNHYHGPADPEITWNPKTEEWMIFYTSRRPFKDQASYVGTPVGVAVSKDFVHWKFAGYCSFDGVGGQPDSEKTYWAPGVIVEGDSAHMFVTLKDDSTPVWGGPSNIVHFSAPLEDMISGWRRVNTVVDTPISIDATVIKNGDRWDMWYRDRPTEDTGGLYYAQSNDLYHWTLKGLAKGDINNVEVTNHTYQEGAYAFQWKGYFWIIADPHKGLAVYRSKDAENWEYQGIVMYEPGTRFFDNTRARHPSVIIRNDRAFIVYHVQPFLGYNPNTHEAGDDVYQKLSFLQMAELEFKDGKLICDRNKVLYK</sequence>
<dbReference type="EMBL" id="CZAP01000003">
    <property type="protein sequence ID" value="CUP12165.1"/>
    <property type="molecule type" value="Genomic_DNA"/>
</dbReference>
<dbReference type="AlphaFoldDB" id="A0A174KRG6"/>
<dbReference type="SUPFAM" id="SSF75005">
    <property type="entry name" value="Arabinanase/levansucrase/invertase"/>
    <property type="match status" value="1"/>
</dbReference>
<dbReference type="Gene3D" id="2.115.10.20">
    <property type="entry name" value="Glycosyl hydrolase domain, family 43"/>
    <property type="match status" value="2"/>
</dbReference>
<organism evidence="1 2">
    <name type="scientific">Bacteroides thetaiotaomicron</name>
    <dbReference type="NCBI Taxonomy" id="818"/>
    <lineage>
        <taxon>Bacteria</taxon>
        <taxon>Pseudomonadati</taxon>
        <taxon>Bacteroidota</taxon>
        <taxon>Bacteroidia</taxon>
        <taxon>Bacteroidales</taxon>
        <taxon>Bacteroidaceae</taxon>
        <taxon>Bacteroides</taxon>
    </lineage>
</organism>
<keyword evidence="1" id="KW-0378">Hydrolase</keyword>
<dbReference type="RefSeq" id="WP_055298897.1">
    <property type="nucleotide sequence ID" value="NZ_CAXSVM010000003.1"/>
</dbReference>
<gene>
    <name evidence="1" type="ORF">ERS852511_01168</name>
</gene>
<name>A0A174KRG6_BACT4</name>
<dbReference type="InterPro" id="IPR023296">
    <property type="entry name" value="Glyco_hydro_beta-prop_sf"/>
</dbReference>
<evidence type="ECO:0000313" key="1">
    <source>
        <dbReference type="EMBL" id="CUP12165.1"/>
    </source>
</evidence>
<dbReference type="Proteomes" id="UP000095576">
    <property type="component" value="Unassembled WGS sequence"/>
</dbReference>
<dbReference type="GO" id="GO:0016787">
    <property type="term" value="F:hydrolase activity"/>
    <property type="evidence" value="ECO:0007669"/>
    <property type="project" value="UniProtKB-KW"/>
</dbReference>
<protein>
    <submittedName>
        <fullName evidence="1">Glycosyl hydrolases family 43</fullName>
    </submittedName>
</protein>
<evidence type="ECO:0000313" key="2">
    <source>
        <dbReference type="Proteomes" id="UP000095576"/>
    </source>
</evidence>
<reference evidence="1 2" key="1">
    <citation type="submission" date="2015-09" db="EMBL/GenBank/DDBJ databases">
        <authorList>
            <consortium name="Pathogen Informatics"/>
        </authorList>
    </citation>
    <scope>NUCLEOTIDE SEQUENCE [LARGE SCALE GENOMIC DNA]</scope>
    <source>
        <strain evidence="1 2">2789STDY5834899</strain>
    </source>
</reference>
<dbReference type="PROSITE" id="PS51257">
    <property type="entry name" value="PROKAR_LIPOPROTEIN"/>
    <property type="match status" value="1"/>
</dbReference>
<dbReference type="CDD" id="cd08984">
    <property type="entry name" value="GH43-like"/>
    <property type="match status" value="1"/>
</dbReference>
<proteinExistence type="predicted"/>
<accession>A0A174KRG6</accession>